<feature type="compositionally biased region" description="Basic and acidic residues" evidence="1">
    <location>
        <begin position="63"/>
        <end position="72"/>
    </location>
</feature>
<keyword evidence="2" id="KW-0472">Membrane</keyword>
<evidence type="ECO:0000313" key="4">
    <source>
        <dbReference type="EMBL" id="RNB51910.1"/>
    </source>
</evidence>
<feature type="transmembrane region" description="Helical" evidence="2">
    <location>
        <begin position="247"/>
        <end position="266"/>
    </location>
</feature>
<keyword evidence="2" id="KW-0812">Transmembrane</keyword>
<reference evidence="4 5" key="1">
    <citation type="submission" date="2018-10" db="EMBL/GenBank/DDBJ databases">
        <title>Isolation, diversity and antibacterial activity of antinobacteria from the wheat rhizosphere soil.</title>
        <authorList>
            <person name="Sun T."/>
        </authorList>
    </citation>
    <scope>NUCLEOTIDE SEQUENCE [LARGE SCALE GENOMIC DNA]</scope>
    <source>
        <strain evidence="4 5">SJ-23</strain>
    </source>
</reference>
<dbReference type="EMBL" id="RHHB01000002">
    <property type="protein sequence ID" value="RNB51910.1"/>
    <property type="molecule type" value="Genomic_DNA"/>
</dbReference>
<feature type="region of interest" description="Disordered" evidence="1">
    <location>
        <begin position="28"/>
        <end position="72"/>
    </location>
</feature>
<dbReference type="Proteomes" id="UP000275048">
    <property type="component" value="Unassembled WGS sequence"/>
</dbReference>
<keyword evidence="5" id="KW-1185">Reference proteome</keyword>
<accession>A0A3M8AL26</accession>
<protein>
    <submittedName>
        <fullName evidence="4">DUF1707 domain-containing protein</fullName>
    </submittedName>
</protein>
<sequence>MRQLPCRSFPSPLPCGLTTLYQMWSDHTGGSAARTSRAVRPLPHAERSGHAGRMSGYANPDQPEQRLSDAEREAAVAQLAVARAEGRLTSAEYDQRATAAQAALTRADLVPLFEDLPETTAAPPRVAAYSTTATAPPAATVAEASTPRPSRALGGRIGDTIMGVTPFLAVALFFITGFQVSFMWAWLWFLLIPIVGIIIYGPGRRNEPEEPTRPSRALGGRIGDTIMALTPFLAVALFFLTGFNGSFAWSWLWFLIIPVTAIIIYGPGGGGRRGRD</sequence>
<feature type="transmembrane region" description="Helical" evidence="2">
    <location>
        <begin position="222"/>
        <end position="241"/>
    </location>
</feature>
<evidence type="ECO:0000256" key="1">
    <source>
        <dbReference type="SAM" id="MobiDB-lite"/>
    </source>
</evidence>
<proteinExistence type="predicted"/>
<evidence type="ECO:0000256" key="2">
    <source>
        <dbReference type="SAM" id="Phobius"/>
    </source>
</evidence>
<feature type="transmembrane region" description="Helical" evidence="2">
    <location>
        <begin position="182"/>
        <end position="201"/>
    </location>
</feature>
<evidence type="ECO:0000313" key="5">
    <source>
        <dbReference type="Proteomes" id="UP000275048"/>
    </source>
</evidence>
<comment type="caution">
    <text evidence="4">The sequence shown here is derived from an EMBL/GenBank/DDBJ whole genome shotgun (WGS) entry which is preliminary data.</text>
</comment>
<dbReference type="OrthoDB" id="3534574at2"/>
<keyword evidence="2" id="KW-1133">Transmembrane helix</keyword>
<evidence type="ECO:0000259" key="3">
    <source>
        <dbReference type="Pfam" id="PF08044"/>
    </source>
</evidence>
<dbReference type="Pfam" id="PF08044">
    <property type="entry name" value="DUF1707"/>
    <property type="match status" value="1"/>
</dbReference>
<gene>
    <name evidence="4" type="ORF">EDM22_02935</name>
</gene>
<organism evidence="4 5">
    <name type="scientific">Agromyces tardus</name>
    <dbReference type="NCBI Taxonomy" id="2583849"/>
    <lineage>
        <taxon>Bacteria</taxon>
        <taxon>Bacillati</taxon>
        <taxon>Actinomycetota</taxon>
        <taxon>Actinomycetes</taxon>
        <taxon>Micrococcales</taxon>
        <taxon>Microbacteriaceae</taxon>
        <taxon>Agromyces</taxon>
    </lineage>
</organism>
<feature type="transmembrane region" description="Helical" evidence="2">
    <location>
        <begin position="157"/>
        <end position="176"/>
    </location>
</feature>
<dbReference type="InterPro" id="IPR012551">
    <property type="entry name" value="DUF1707_SHOCT-like"/>
</dbReference>
<dbReference type="AlphaFoldDB" id="A0A3M8AL26"/>
<feature type="domain" description="DUF1707" evidence="3">
    <location>
        <begin position="66"/>
        <end position="117"/>
    </location>
</feature>
<name>A0A3M8AL26_9MICO</name>